<dbReference type="EMBL" id="AOJO01000047">
    <property type="protein sequence ID" value="ELZ54510.1"/>
    <property type="molecule type" value="Genomic_DNA"/>
</dbReference>
<dbReference type="STRING" id="1227481.C467_11175"/>
<reference evidence="1 2" key="1">
    <citation type="journal article" date="2014" name="PLoS Genet.">
        <title>Phylogenetically driven sequencing of extremely halophilic archaea reveals strategies for static and dynamic osmo-response.</title>
        <authorList>
            <person name="Becker E.A."/>
            <person name="Seitzer P.M."/>
            <person name="Tritt A."/>
            <person name="Larsen D."/>
            <person name="Krusor M."/>
            <person name="Yao A.I."/>
            <person name="Wu D."/>
            <person name="Madern D."/>
            <person name="Eisen J.A."/>
            <person name="Darling A.E."/>
            <person name="Facciotti M.T."/>
        </authorList>
    </citation>
    <scope>NUCLEOTIDE SEQUENCE [LARGE SCALE GENOMIC DNA]</scope>
    <source>
        <strain evidence="1 2">ATCC 700873</strain>
    </source>
</reference>
<dbReference type="RefSeq" id="WP_008585224.1">
    <property type="nucleotide sequence ID" value="NZ_AOJO01000047.1"/>
</dbReference>
<dbReference type="InterPro" id="IPR058715">
    <property type="entry name" value="PDDEXK_nuclease-rel"/>
</dbReference>
<dbReference type="AlphaFoldDB" id="M0F3Q1"/>
<dbReference type="OrthoDB" id="190864at2157"/>
<dbReference type="Pfam" id="PF25941">
    <property type="entry name" value="PDDEXK_16"/>
    <property type="match status" value="1"/>
</dbReference>
<keyword evidence="2" id="KW-1185">Reference proteome</keyword>
<comment type="caution">
    <text evidence="1">The sequence shown here is derived from an EMBL/GenBank/DDBJ whole genome shotgun (WGS) entry which is preliminary data.</text>
</comment>
<gene>
    <name evidence="1" type="ORF">C467_11175</name>
</gene>
<accession>M0F3Q1</accession>
<evidence type="ECO:0008006" key="3">
    <source>
        <dbReference type="Google" id="ProtNLM"/>
    </source>
</evidence>
<name>M0F3Q1_9EURY</name>
<dbReference type="GeneID" id="72713313"/>
<sequence length="158" mass="17115">MSSSRGPVSSKRAGEDAEAAVLEAVDGLAYVPDDETEHVDARVESLVEPSSTLPFVGICLLESETPVEIKSSIPRLASGQRGRFYLRREQHELLRDGGGSYLFAVYEPRPGREPVAMKIVPATIVDGAVTSWRSGGTDRPACAQVSWSRIFDPSEVEP</sequence>
<protein>
    <recommendedName>
        <fullName evidence="3">PD(D/E)XK endonuclease domain-containing protein</fullName>
    </recommendedName>
</protein>
<evidence type="ECO:0000313" key="2">
    <source>
        <dbReference type="Proteomes" id="UP000011689"/>
    </source>
</evidence>
<dbReference type="PATRIC" id="fig|1227481.4.peg.2207"/>
<organism evidence="1 2">
    <name type="scientific">Halorubrum hochstenium ATCC 700873</name>
    <dbReference type="NCBI Taxonomy" id="1227481"/>
    <lineage>
        <taxon>Archaea</taxon>
        <taxon>Methanobacteriati</taxon>
        <taxon>Methanobacteriota</taxon>
        <taxon>Stenosarchaea group</taxon>
        <taxon>Halobacteria</taxon>
        <taxon>Halobacteriales</taxon>
        <taxon>Haloferacaceae</taxon>
        <taxon>Halorubrum</taxon>
    </lineage>
</organism>
<evidence type="ECO:0000313" key="1">
    <source>
        <dbReference type="EMBL" id="ELZ54510.1"/>
    </source>
</evidence>
<proteinExistence type="predicted"/>
<dbReference type="Proteomes" id="UP000011689">
    <property type="component" value="Unassembled WGS sequence"/>
</dbReference>